<dbReference type="InterPro" id="IPR036390">
    <property type="entry name" value="WH_DNA-bd_sf"/>
</dbReference>
<dbReference type="RefSeq" id="WP_070569867.1">
    <property type="nucleotide sequence ID" value="NZ_CP047198.1"/>
</dbReference>
<dbReference type="InterPro" id="IPR039422">
    <property type="entry name" value="MarR/SlyA-like"/>
</dbReference>
<evidence type="ECO:0000313" key="2">
    <source>
        <dbReference type="EMBL" id="QXB18178.1"/>
    </source>
</evidence>
<dbReference type="InterPro" id="IPR036388">
    <property type="entry name" value="WH-like_DNA-bd_sf"/>
</dbReference>
<name>A0ABX8KWK1_9CORY</name>
<feature type="domain" description="HTH marR-type" evidence="1">
    <location>
        <begin position="12"/>
        <end position="148"/>
    </location>
</feature>
<dbReference type="InterPro" id="IPR000835">
    <property type="entry name" value="HTH_MarR-typ"/>
</dbReference>
<accession>A0ABX8KWK1</accession>
<keyword evidence="3" id="KW-1185">Reference proteome</keyword>
<proteinExistence type="predicted"/>
<evidence type="ECO:0000313" key="3">
    <source>
        <dbReference type="Proteomes" id="UP000683520"/>
    </source>
</evidence>
<protein>
    <submittedName>
        <fullName evidence="2">MarR family transcriptional regulator</fullName>
    </submittedName>
</protein>
<sequence length="157" mass="17891">MATQPRWLTEDEQHLWRLILAASKKVNNAIDERLQETAAMSAPEFSILVVLSEAPERTMRLRELCAELQWDRSRASHQVTRMEKRGLVSKKVCPGDARGVLVTITDEGFTRLESAVPDHVETVRRLIFDQLTDEQRDVLQTWLNDVIAADPRTPDGS</sequence>
<dbReference type="SMART" id="SM00347">
    <property type="entry name" value="HTH_MARR"/>
    <property type="match status" value="1"/>
</dbReference>
<dbReference type="Gene3D" id="1.10.10.10">
    <property type="entry name" value="Winged helix-like DNA-binding domain superfamily/Winged helix DNA-binding domain"/>
    <property type="match status" value="1"/>
</dbReference>
<dbReference type="PANTHER" id="PTHR33164:SF99">
    <property type="entry name" value="MARR FAMILY REGULATORY PROTEIN"/>
    <property type="match status" value="1"/>
</dbReference>
<dbReference type="SUPFAM" id="SSF46785">
    <property type="entry name" value="Winged helix' DNA-binding domain"/>
    <property type="match status" value="1"/>
</dbReference>
<dbReference type="EMBL" id="CP077302">
    <property type="protein sequence ID" value="QXB18178.1"/>
    <property type="molecule type" value="Genomic_DNA"/>
</dbReference>
<dbReference type="Pfam" id="PF12802">
    <property type="entry name" value="MarR_2"/>
    <property type="match status" value="1"/>
</dbReference>
<reference evidence="2 3" key="1">
    <citation type="submission" date="2021-06" db="EMBL/GenBank/DDBJ databases">
        <title>FDA dAtabase for Regulatory Grade micrObial Sequences (FDA-ARGOS): Supporting development and validation of Infectious Disease Dx tests.</title>
        <authorList>
            <person name="Sproer C."/>
            <person name="Gronow S."/>
            <person name="Severitt S."/>
            <person name="Schroder I."/>
            <person name="Tallon L."/>
            <person name="Sadzewicz L."/>
            <person name="Zhao X."/>
            <person name="Boylan J."/>
            <person name="Ott S."/>
            <person name="Bowen H."/>
            <person name="Vavikolanu K."/>
            <person name="Mehta A."/>
            <person name="Aluvathingal J."/>
            <person name="Nadendla S."/>
            <person name="Lowell S."/>
            <person name="Myers T."/>
            <person name="Yan Y."/>
        </authorList>
    </citation>
    <scope>NUCLEOTIDE SEQUENCE [LARGE SCALE GENOMIC DNA]</scope>
    <source>
        <strain evidence="2 3">FDAARGOS 1425</strain>
    </source>
</reference>
<dbReference type="Proteomes" id="UP000683520">
    <property type="component" value="Chromosome"/>
</dbReference>
<dbReference type="GeneID" id="92750496"/>
<dbReference type="PANTHER" id="PTHR33164">
    <property type="entry name" value="TRANSCRIPTIONAL REGULATOR, MARR FAMILY"/>
    <property type="match status" value="1"/>
</dbReference>
<gene>
    <name evidence="2" type="ORF">I6L55_09905</name>
</gene>
<organism evidence="2 3">
    <name type="scientific">Corynebacterium coyleae</name>
    <dbReference type="NCBI Taxonomy" id="53374"/>
    <lineage>
        <taxon>Bacteria</taxon>
        <taxon>Bacillati</taxon>
        <taxon>Actinomycetota</taxon>
        <taxon>Actinomycetes</taxon>
        <taxon>Mycobacteriales</taxon>
        <taxon>Corynebacteriaceae</taxon>
        <taxon>Corynebacterium</taxon>
    </lineage>
</organism>
<evidence type="ECO:0000259" key="1">
    <source>
        <dbReference type="PROSITE" id="PS50995"/>
    </source>
</evidence>
<dbReference type="PROSITE" id="PS50995">
    <property type="entry name" value="HTH_MARR_2"/>
    <property type="match status" value="1"/>
</dbReference>